<feature type="region of interest" description="Disordered" evidence="1">
    <location>
        <begin position="253"/>
        <end position="354"/>
    </location>
</feature>
<evidence type="ECO:0000256" key="1">
    <source>
        <dbReference type="SAM" id="MobiDB-lite"/>
    </source>
</evidence>
<feature type="compositionally biased region" description="Polar residues" evidence="1">
    <location>
        <begin position="258"/>
        <end position="267"/>
    </location>
</feature>
<dbReference type="PANTHER" id="PTHR31286:SF167">
    <property type="entry name" value="OS09G0268800 PROTEIN"/>
    <property type="match status" value="1"/>
</dbReference>
<name>A0AAE1JSP2_9FABA</name>
<accession>A0AAE1JSP2</accession>
<comment type="caution">
    <text evidence="4">The sequence shown here is derived from an EMBL/GenBank/DDBJ whole genome shotgun (WGS) entry which is preliminary data.</text>
</comment>
<protein>
    <recommendedName>
        <fullName evidence="6">DUF4283 domain-containing protein</fullName>
    </recommendedName>
</protein>
<dbReference type="Pfam" id="PF14392">
    <property type="entry name" value="zf-CCHC_4"/>
    <property type="match status" value="1"/>
</dbReference>
<organism evidence="4 5">
    <name type="scientific">Acacia crassicarpa</name>
    <name type="common">northern wattle</name>
    <dbReference type="NCBI Taxonomy" id="499986"/>
    <lineage>
        <taxon>Eukaryota</taxon>
        <taxon>Viridiplantae</taxon>
        <taxon>Streptophyta</taxon>
        <taxon>Embryophyta</taxon>
        <taxon>Tracheophyta</taxon>
        <taxon>Spermatophyta</taxon>
        <taxon>Magnoliopsida</taxon>
        <taxon>eudicotyledons</taxon>
        <taxon>Gunneridae</taxon>
        <taxon>Pentapetalae</taxon>
        <taxon>rosids</taxon>
        <taxon>fabids</taxon>
        <taxon>Fabales</taxon>
        <taxon>Fabaceae</taxon>
        <taxon>Caesalpinioideae</taxon>
        <taxon>mimosoid clade</taxon>
        <taxon>Acacieae</taxon>
        <taxon>Acacia</taxon>
    </lineage>
</organism>
<proteinExistence type="predicted"/>
<dbReference type="InterPro" id="IPR040256">
    <property type="entry name" value="At4g02000-like"/>
</dbReference>
<feature type="domain" description="DUF4283" evidence="2">
    <location>
        <begin position="24"/>
        <end position="108"/>
    </location>
</feature>
<dbReference type="Pfam" id="PF14111">
    <property type="entry name" value="DUF4283"/>
    <property type="match status" value="1"/>
</dbReference>
<evidence type="ECO:0000259" key="2">
    <source>
        <dbReference type="Pfam" id="PF14111"/>
    </source>
</evidence>
<dbReference type="EMBL" id="JAWXYG010000004">
    <property type="protein sequence ID" value="KAK4276120.1"/>
    <property type="molecule type" value="Genomic_DNA"/>
</dbReference>
<gene>
    <name evidence="4" type="ORF">QN277_019109</name>
</gene>
<feature type="compositionally biased region" description="Low complexity" evidence="1">
    <location>
        <begin position="320"/>
        <end position="333"/>
    </location>
</feature>
<dbReference type="Proteomes" id="UP001293593">
    <property type="component" value="Unassembled WGS sequence"/>
</dbReference>
<sequence length="635" mass="69643">MEVGLVSEANKQKQVVLRLSQNHETKKRALVGKILTQKNLNYSTVVSMISKAWQVDDGVEILDLDRSNLIFLFRFNRSKDFTRILKGRPWNILGHLLNLQVWEDDMILQEVNFDTAPFWLQFHGLPVDAFDSSNAKTLGDAAGESVMFENPMVDGKMHRTFIRVQSLIRLDKPLAVGFWVPRVAKDPIWVNIQYEQLQKFCYKCGCLVHNGNRCKEENLAASSADKCDYGLWLSARGVRSFEDVMVTCKDGWPETPNLDASSQSGSSRGKMKAGEEMKAVEGSLRDSLSTLPVSNSSPAVKSTKQMAHGDGRESNGSYGTTVTVPTALAVTSPTPWPKADGEMVTSEGHDDVSGLTGMNVFKEGREDDMESGSGGAKMKLNLAGPHIGLAVQTMVEMEGVGPCETSFGLGLHPKEKLDIVGGDLGPWELSGPSLNHYNELGEELSKEEDVVAAGPRLALGNVIVRMYQHMEAGSSTGPMVASPLFKKDSNSLKDLESPYTVDFPSDDESKSQAIIPFNGRSPISEITAGIHRINLKRPFQDENDSYSSSKCRRLICGSGEESHKNKGPVGRSMRGRRRSFRAVKNLLRQSNVHNAGRAPGTYTPTIEFDFSDSLLCASSESQNTGGWMEPTTGAP</sequence>
<dbReference type="PANTHER" id="PTHR31286">
    <property type="entry name" value="GLYCINE-RICH CELL WALL STRUCTURAL PROTEIN 1.8-LIKE"/>
    <property type="match status" value="1"/>
</dbReference>
<dbReference type="InterPro" id="IPR025836">
    <property type="entry name" value="Zn_knuckle_CX2CX4HX4C"/>
</dbReference>
<dbReference type="AlphaFoldDB" id="A0AAE1JSP2"/>
<reference evidence="4" key="1">
    <citation type="submission" date="2023-10" db="EMBL/GenBank/DDBJ databases">
        <title>Chromosome-level genome of the transformable northern wattle, Acacia crassicarpa.</title>
        <authorList>
            <person name="Massaro I."/>
            <person name="Sinha N.R."/>
            <person name="Poethig S."/>
            <person name="Leichty A.R."/>
        </authorList>
    </citation>
    <scope>NUCLEOTIDE SEQUENCE</scope>
    <source>
        <strain evidence="4">Acra3RX</strain>
        <tissue evidence="4">Leaf</tissue>
    </source>
</reference>
<evidence type="ECO:0000259" key="3">
    <source>
        <dbReference type="Pfam" id="PF14392"/>
    </source>
</evidence>
<evidence type="ECO:0000313" key="4">
    <source>
        <dbReference type="EMBL" id="KAK4276120.1"/>
    </source>
</evidence>
<feature type="compositionally biased region" description="Polar residues" evidence="1">
    <location>
        <begin position="286"/>
        <end position="305"/>
    </location>
</feature>
<keyword evidence="5" id="KW-1185">Reference proteome</keyword>
<evidence type="ECO:0000313" key="5">
    <source>
        <dbReference type="Proteomes" id="UP001293593"/>
    </source>
</evidence>
<evidence type="ECO:0008006" key="6">
    <source>
        <dbReference type="Google" id="ProtNLM"/>
    </source>
</evidence>
<dbReference type="InterPro" id="IPR025558">
    <property type="entry name" value="DUF4283"/>
</dbReference>
<feature type="domain" description="Zinc knuckle CX2CX4HX4C" evidence="3">
    <location>
        <begin position="179"/>
        <end position="215"/>
    </location>
</feature>